<feature type="transmembrane region" description="Helical" evidence="5">
    <location>
        <begin position="7"/>
        <end position="27"/>
    </location>
</feature>
<dbReference type="InterPro" id="IPR037185">
    <property type="entry name" value="EmrE-like"/>
</dbReference>
<protein>
    <submittedName>
        <fullName evidence="7">EamA family transporter</fullName>
    </submittedName>
</protein>
<organism evidence="7 8">
    <name type="scientific">Celerinatantimonas yamalensis</name>
    <dbReference type="NCBI Taxonomy" id="559956"/>
    <lineage>
        <taxon>Bacteria</taxon>
        <taxon>Pseudomonadati</taxon>
        <taxon>Pseudomonadota</taxon>
        <taxon>Gammaproteobacteria</taxon>
        <taxon>Celerinatantimonadaceae</taxon>
        <taxon>Celerinatantimonas</taxon>
    </lineage>
</organism>
<dbReference type="PANTHER" id="PTHR32322:SF9">
    <property type="entry name" value="AMINO-ACID METABOLITE EFFLUX PUMP-RELATED"/>
    <property type="match status" value="1"/>
</dbReference>
<feature type="transmembrane region" description="Helical" evidence="5">
    <location>
        <begin position="143"/>
        <end position="162"/>
    </location>
</feature>
<evidence type="ECO:0000313" key="8">
    <source>
        <dbReference type="Proteomes" id="UP001629953"/>
    </source>
</evidence>
<evidence type="ECO:0000256" key="1">
    <source>
        <dbReference type="ARBA" id="ARBA00004141"/>
    </source>
</evidence>
<keyword evidence="8" id="KW-1185">Reference proteome</keyword>
<feature type="transmembrane region" description="Helical" evidence="5">
    <location>
        <begin position="174"/>
        <end position="196"/>
    </location>
</feature>
<proteinExistence type="predicted"/>
<feature type="transmembrane region" description="Helical" evidence="5">
    <location>
        <begin position="86"/>
        <end position="108"/>
    </location>
</feature>
<evidence type="ECO:0000259" key="6">
    <source>
        <dbReference type="Pfam" id="PF00892"/>
    </source>
</evidence>
<dbReference type="InterPro" id="IPR050638">
    <property type="entry name" value="AA-Vitamin_Transporters"/>
</dbReference>
<dbReference type="EMBL" id="JBEQCT010000003">
    <property type="protein sequence ID" value="MFM2485338.1"/>
    <property type="molecule type" value="Genomic_DNA"/>
</dbReference>
<feature type="transmembrane region" description="Helical" evidence="5">
    <location>
        <begin position="244"/>
        <end position="263"/>
    </location>
</feature>
<dbReference type="SUPFAM" id="SSF103481">
    <property type="entry name" value="Multidrug resistance efflux transporter EmrE"/>
    <property type="match status" value="2"/>
</dbReference>
<dbReference type="Pfam" id="PF00892">
    <property type="entry name" value="EamA"/>
    <property type="match status" value="2"/>
</dbReference>
<comment type="subcellular location">
    <subcellularLocation>
        <location evidence="1">Membrane</location>
        <topology evidence="1">Multi-pass membrane protein</topology>
    </subcellularLocation>
</comment>
<comment type="caution">
    <text evidence="7">The sequence shown here is derived from an EMBL/GenBank/DDBJ whole genome shotgun (WGS) entry which is preliminary data.</text>
</comment>
<dbReference type="RefSeq" id="WP_408623553.1">
    <property type="nucleotide sequence ID" value="NZ_JBEQCT010000003.1"/>
</dbReference>
<reference evidence="7 8" key="1">
    <citation type="journal article" date="2013" name="Int. J. Syst. Evol. Microbiol.">
        <title>Celerinatantimonas yamalensis sp. nov., a cold-adapted diazotrophic bacterium from a cold permafrost brine.</title>
        <authorList>
            <person name="Shcherbakova V."/>
            <person name="Chuvilskaya N."/>
            <person name="Rivkina E."/>
            <person name="Demidov N."/>
            <person name="Uchaeva V."/>
            <person name="Suetin S."/>
            <person name="Suzina N."/>
            <person name="Gilichinsky D."/>
        </authorList>
    </citation>
    <scope>NUCLEOTIDE SEQUENCE [LARGE SCALE GENOMIC DNA]</scope>
    <source>
        <strain evidence="7 8">C7</strain>
    </source>
</reference>
<gene>
    <name evidence="7" type="ORF">ABUE30_09735</name>
</gene>
<feature type="transmembrane region" description="Helical" evidence="5">
    <location>
        <begin position="60"/>
        <end position="80"/>
    </location>
</feature>
<evidence type="ECO:0000256" key="3">
    <source>
        <dbReference type="ARBA" id="ARBA00022989"/>
    </source>
</evidence>
<name>A0ABW9G6X1_9GAMM</name>
<keyword evidence="3 5" id="KW-1133">Transmembrane helix</keyword>
<evidence type="ECO:0000313" key="7">
    <source>
        <dbReference type="EMBL" id="MFM2485338.1"/>
    </source>
</evidence>
<keyword evidence="2 5" id="KW-0812">Transmembrane</keyword>
<feature type="transmembrane region" description="Helical" evidence="5">
    <location>
        <begin position="33"/>
        <end position="53"/>
    </location>
</feature>
<evidence type="ECO:0000256" key="2">
    <source>
        <dbReference type="ARBA" id="ARBA00022692"/>
    </source>
</evidence>
<evidence type="ECO:0000256" key="5">
    <source>
        <dbReference type="SAM" id="Phobius"/>
    </source>
</evidence>
<sequence>MPIKDMLLALAVVIAWGVNFVVIKVGLEGMPPLLLAGLRFACVAFPAIFFIAPPKLPLRWLVSYGLSISFGQFSLLFLSIKLGMPAGLASLILQAQAFFTLLFGAVLLKESLRLHNLLAMAIAAIGIALIGLSHSHYQNSFTLPALLLILGAAASWGIGNITNKVIMARYSVKIMSLVVWSALVPLLAFSLSSVIFEGTSTIYTSLVHIQWHNILALFYLAVIATMLGYGCWGSLLSRYETWRIAPLTLLVPVVGLVSAAVFVNEHLSTQQLVGAAIVGIALVFNVFGARLLRARSTPPVNVSNRL</sequence>
<keyword evidence="4 5" id="KW-0472">Membrane</keyword>
<feature type="domain" description="EamA" evidence="6">
    <location>
        <begin position="144"/>
        <end position="286"/>
    </location>
</feature>
<dbReference type="InterPro" id="IPR000620">
    <property type="entry name" value="EamA_dom"/>
</dbReference>
<feature type="transmembrane region" description="Helical" evidence="5">
    <location>
        <begin position="269"/>
        <end position="287"/>
    </location>
</feature>
<evidence type="ECO:0000256" key="4">
    <source>
        <dbReference type="ARBA" id="ARBA00023136"/>
    </source>
</evidence>
<accession>A0ABW9G6X1</accession>
<feature type="transmembrane region" description="Helical" evidence="5">
    <location>
        <begin position="211"/>
        <end position="232"/>
    </location>
</feature>
<feature type="transmembrane region" description="Helical" evidence="5">
    <location>
        <begin position="117"/>
        <end position="137"/>
    </location>
</feature>
<dbReference type="PANTHER" id="PTHR32322">
    <property type="entry name" value="INNER MEMBRANE TRANSPORTER"/>
    <property type="match status" value="1"/>
</dbReference>
<dbReference type="Proteomes" id="UP001629953">
    <property type="component" value="Unassembled WGS sequence"/>
</dbReference>
<feature type="domain" description="EamA" evidence="6">
    <location>
        <begin position="6"/>
        <end position="131"/>
    </location>
</feature>